<dbReference type="GO" id="GO:0046872">
    <property type="term" value="F:metal ion binding"/>
    <property type="evidence" value="ECO:0007669"/>
    <property type="project" value="UniProtKB-KW"/>
</dbReference>
<comment type="catalytic activity">
    <reaction evidence="7">
        <text>a primary linear alkyl sulfate ester + 2-oxoglutarate + O2 = an aldehyde + sulfate + succinate + CO2 + H(+)</text>
        <dbReference type="Rhea" id="RHEA:65716"/>
        <dbReference type="ChEBI" id="CHEBI:15378"/>
        <dbReference type="ChEBI" id="CHEBI:15379"/>
        <dbReference type="ChEBI" id="CHEBI:16189"/>
        <dbReference type="ChEBI" id="CHEBI:16526"/>
        <dbReference type="ChEBI" id="CHEBI:16810"/>
        <dbReference type="ChEBI" id="CHEBI:17478"/>
        <dbReference type="ChEBI" id="CHEBI:30031"/>
        <dbReference type="ChEBI" id="CHEBI:157685"/>
        <dbReference type="EC" id="1.14.11.77"/>
    </reaction>
</comment>
<dbReference type="EMBL" id="CP048209">
    <property type="protein sequence ID" value="QHT63596.1"/>
    <property type="molecule type" value="Genomic_DNA"/>
</dbReference>
<dbReference type="Pfam" id="PF02668">
    <property type="entry name" value="TauD"/>
    <property type="match status" value="1"/>
</dbReference>
<evidence type="ECO:0000256" key="7">
    <source>
        <dbReference type="ARBA" id="ARBA00050529"/>
    </source>
</evidence>
<dbReference type="PANTHER" id="PTHR30468">
    <property type="entry name" value="ALPHA-KETOGLUTARATE-DEPENDENT SULFONATE DIOXYGENASE"/>
    <property type="match status" value="1"/>
</dbReference>
<reference evidence="13 14" key="1">
    <citation type="submission" date="2020-01" db="EMBL/GenBank/DDBJ databases">
        <title>Paenibacillus sp. nov., isolated from tomato rhizosphere.</title>
        <authorList>
            <person name="Weon H.-Y."/>
            <person name="Lee S.A."/>
        </authorList>
    </citation>
    <scope>NUCLEOTIDE SEQUENCE [LARGE SCALE GENOMIC DNA]</scope>
    <source>
        <strain evidence="13 14">12200R-189</strain>
    </source>
</reference>
<dbReference type="InterPro" id="IPR051323">
    <property type="entry name" value="AtsK-like"/>
</dbReference>
<dbReference type="RefSeq" id="WP_162360156.1">
    <property type="nucleotide sequence ID" value="NZ_CP048209.1"/>
</dbReference>
<evidence type="ECO:0000256" key="2">
    <source>
        <dbReference type="ARBA" id="ARBA00005896"/>
    </source>
</evidence>
<comment type="catalytic activity">
    <reaction evidence="8">
        <text>2-ethylhexyl sulfate + 2-oxoglutarate + O2 = 2-ethylhexanal + sulfate + succinate + CO2 + H(+)</text>
        <dbReference type="Rhea" id="RHEA:47620"/>
        <dbReference type="ChEBI" id="CHEBI:15378"/>
        <dbReference type="ChEBI" id="CHEBI:15379"/>
        <dbReference type="ChEBI" id="CHEBI:16189"/>
        <dbReference type="ChEBI" id="CHEBI:16526"/>
        <dbReference type="ChEBI" id="CHEBI:16810"/>
        <dbReference type="ChEBI" id="CHEBI:30031"/>
        <dbReference type="ChEBI" id="CHEBI:87808"/>
        <dbReference type="ChEBI" id="CHEBI:87809"/>
        <dbReference type="EC" id="1.14.11.77"/>
    </reaction>
</comment>
<gene>
    <name evidence="13" type="ORF">GXP70_29010</name>
</gene>
<keyword evidence="14" id="KW-1185">Reference proteome</keyword>
<dbReference type="EC" id="1.14.11.77" evidence="9"/>
<dbReference type="InterPro" id="IPR042098">
    <property type="entry name" value="TauD-like_sf"/>
</dbReference>
<evidence type="ECO:0000259" key="12">
    <source>
        <dbReference type="Pfam" id="PF02668"/>
    </source>
</evidence>
<dbReference type="KEGG" id="plyc:GXP70_29010"/>
<evidence type="ECO:0000256" key="1">
    <source>
        <dbReference type="ARBA" id="ARBA00001954"/>
    </source>
</evidence>
<feature type="domain" description="TauD/TfdA-like" evidence="12">
    <location>
        <begin position="14"/>
        <end position="277"/>
    </location>
</feature>
<evidence type="ECO:0000313" key="13">
    <source>
        <dbReference type="EMBL" id="QHT63596.1"/>
    </source>
</evidence>
<dbReference type="AlphaFoldDB" id="A0A6C0G2J2"/>
<comment type="cofactor">
    <cofactor evidence="1">
        <name>Fe(2+)</name>
        <dbReference type="ChEBI" id="CHEBI:29033"/>
    </cofactor>
</comment>
<keyword evidence="6" id="KW-0408">Iron</keyword>
<dbReference type="GO" id="GO:0016706">
    <property type="term" value="F:2-oxoglutarate-dependent dioxygenase activity"/>
    <property type="evidence" value="ECO:0007669"/>
    <property type="project" value="TreeGrafter"/>
</dbReference>
<evidence type="ECO:0000313" key="14">
    <source>
        <dbReference type="Proteomes" id="UP000476064"/>
    </source>
</evidence>
<accession>A0A6C0G2J2</accession>
<name>A0A6C0G2J2_9BACL</name>
<dbReference type="InterPro" id="IPR003819">
    <property type="entry name" value="TauD/TfdA-like"/>
</dbReference>
<evidence type="ECO:0000256" key="9">
    <source>
        <dbReference type="ARBA" id="ARBA00066614"/>
    </source>
</evidence>
<evidence type="ECO:0000256" key="4">
    <source>
        <dbReference type="ARBA" id="ARBA00022964"/>
    </source>
</evidence>
<keyword evidence="5" id="KW-0560">Oxidoreductase</keyword>
<proteinExistence type="inferred from homology"/>
<evidence type="ECO:0000256" key="8">
    <source>
        <dbReference type="ARBA" id="ARBA00051250"/>
    </source>
</evidence>
<evidence type="ECO:0000256" key="3">
    <source>
        <dbReference type="ARBA" id="ARBA00022723"/>
    </source>
</evidence>
<protein>
    <recommendedName>
        <fullName evidence="10">Alpha-ketoglutarate-dependent sulfate ester dioxygenase</fullName>
        <ecNumber evidence="9">1.14.11.77</ecNumber>
    </recommendedName>
    <alternativeName>
        <fullName evidence="11">Type II alkyl sulfatase</fullName>
    </alternativeName>
</protein>
<sequence>MAVTVTGTKEWKVERIAGRLGAQVSGARLSGELDDASFEAIYELLLAHKVLFFRGQQHLTNEEQEQFAKRFGNPVAHPTVPAIAGTDYTLELDSDKGDRANSWHTDVTFQAAYPKISILRGVSIPESGGDTVWADTHAAYHTLPVELKQFAERLWAIHSNDYDYVNQRYVWSENGRKHFEEVFTSKVYETEHPLVHVHPETGEKHLLLGHFFKRFIGYNTADSEDLYRLFQRHITQLENTVRWRWQAGDVVIWDNRATQHYAVNDYGSAKRVVRRVTIDGEIPVSLSERRSVTREVGKKK</sequence>
<keyword evidence="3" id="KW-0479">Metal-binding</keyword>
<dbReference type="Proteomes" id="UP000476064">
    <property type="component" value="Chromosome"/>
</dbReference>
<comment type="similarity">
    <text evidence="2">Belongs to the TfdA dioxygenase family.</text>
</comment>
<evidence type="ECO:0000256" key="11">
    <source>
        <dbReference type="ARBA" id="ARBA00078517"/>
    </source>
</evidence>
<dbReference type="Gene3D" id="3.60.130.10">
    <property type="entry name" value="Clavaminate synthase-like"/>
    <property type="match status" value="1"/>
</dbReference>
<keyword evidence="4 13" id="KW-0223">Dioxygenase</keyword>
<organism evidence="13 14">
    <name type="scientific">Paenibacillus lycopersici</name>
    <dbReference type="NCBI Taxonomy" id="2704462"/>
    <lineage>
        <taxon>Bacteria</taxon>
        <taxon>Bacillati</taxon>
        <taxon>Bacillota</taxon>
        <taxon>Bacilli</taxon>
        <taxon>Bacillales</taxon>
        <taxon>Paenibacillaceae</taxon>
        <taxon>Paenibacillus</taxon>
    </lineage>
</organism>
<dbReference type="PANTHER" id="PTHR30468:SF5">
    <property type="entry name" value="ALPHA-KETOGLUTARATE-DEPENDENT SULFATE ESTER DIOXYGENASE"/>
    <property type="match status" value="1"/>
</dbReference>
<dbReference type="GO" id="GO:0005737">
    <property type="term" value="C:cytoplasm"/>
    <property type="evidence" value="ECO:0007669"/>
    <property type="project" value="TreeGrafter"/>
</dbReference>
<evidence type="ECO:0000256" key="6">
    <source>
        <dbReference type="ARBA" id="ARBA00023004"/>
    </source>
</evidence>
<evidence type="ECO:0000256" key="10">
    <source>
        <dbReference type="ARBA" id="ARBA00067109"/>
    </source>
</evidence>
<dbReference type="FunFam" id="3.60.130.10:FF:000002">
    <property type="entry name" value="Alpha-ketoglutarate-dependent taurine dioxygenase"/>
    <property type="match status" value="1"/>
</dbReference>
<dbReference type="SUPFAM" id="SSF51197">
    <property type="entry name" value="Clavaminate synthase-like"/>
    <property type="match status" value="1"/>
</dbReference>
<evidence type="ECO:0000256" key="5">
    <source>
        <dbReference type="ARBA" id="ARBA00023002"/>
    </source>
</evidence>